<evidence type="ECO:0000313" key="4">
    <source>
        <dbReference type="Proteomes" id="UP001160483"/>
    </source>
</evidence>
<gene>
    <name evidence="3" type="ORF">PBS003_LOCUS8230</name>
</gene>
<sequence>MASYRSEIPSLTPRISELYGANGSAFRVGEADSYIQDLDELECEEKALEKTVQELVNRRAAVPIGVKFHREGASSTMMQQETIPGSKVIRGSEVPRNSEVTLITSSLSVEEEEEEMGEEEEDMDEDDEEDEEMTGRATIVRGERHQRSEDSFARDSESADDLFASDSESANDLFASDIEPGNDSMDVEERSD</sequence>
<evidence type="ECO:0000313" key="3">
    <source>
        <dbReference type="EMBL" id="CAH0481625.1"/>
    </source>
</evidence>
<evidence type="ECO:0000256" key="1">
    <source>
        <dbReference type="SAM" id="Coils"/>
    </source>
</evidence>
<keyword evidence="1" id="KW-0175">Coiled coil</keyword>
<dbReference type="Proteomes" id="UP001160483">
    <property type="component" value="Unassembled WGS sequence"/>
</dbReference>
<feature type="coiled-coil region" evidence="1">
    <location>
        <begin position="31"/>
        <end position="58"/>
    </location>
</feature>
<proteinExistence type="predicted"/>
<organism evidence="3 4">
    <name type="scientific">Peronospora belbahrii</name>
    <dbReference type="NCBI Taxonomy" id="622444"/>
    <lineage>
        <taxon>Eukaryota</taxon>
        <taxon>Sar</taxon>
        <taxon>Stramenopiles</taxon>
        <taxon>Oomycota</taxon>
        <taxon>Peronosporomycetes</taxon>
        <taxon>Peronosporales</taxon>
        <taxon>Peronosporaceae</taxon>
        <taxon>Peronospora</taxon>
    </lineage>
</organism>
<evidence type="ECO:0000256" key="2">
    <source>
        <dbReference type="SAM" id="MobiDB-lite"/>
    </source>
</evidence>
<comment type="caution">
    <text evidence="3">The sequence shown here is derived from an EMBL/GenBank/DDBJ whole genome shotgun (WGS) entry which is preliminary data.</text>
</comment>
<feature type="compositionally biased region" description="Basic and acidic residues" evidence="2">
    <location>
        <begin position="141"/>
        <end position="157"/>
    </location>
</feature>
<dbReference type="EMBL" id="CAKKTJ010000329">
    <property type="protein sequence ID" value="CAH0481625.1"/>
    <property type="molecule type" value="Genomic_DNA"/>
</dbReference>
<feature type="compositionally biased region" description="Acidic residues" evidence="2">
    <location>
        <begin position="109"/>
        <end position="132"/>
    </location>
</feature>
<feature type="region of interest" description="Disordered" evidence="2">
    <location>
        <begin position="72"/>
        <end position="192"/>
    </location>
</feature>
<name>A0AAU9L7T7_9STRA</name>
<feature type="compositionally biased region" description="Polar residues" evidence="2">
    <location>
        <begin position="98"/>
        <end position="108"/>
    </location>
</feature>
<reference evidence="3" key="1">
    <citation type="submission" date="2021-11" db="EMBL/GenBank/DDBJ databases">
        <authorList>
            <person name="Islam A."/>
            <person name="Islam S."/>
            <person name="Flora M.S."/>
            <person name="Rahman M."/>
            <person name="Ziaur R.M."/>
            <person name="Epstein J.H."/>
            <person name="Hassan M."/>
            <person name="Klassen M."/>
            <person name="Woodard K."/>
            <person name="Webb A."/>
            <person name="Webby R.J."/>
            <person name="El Zowalaty M.E."/>
        </authorList>
    </citation>
    <scope>NUCLEOTIDE SEQUENCE</scope>
    <source>
        <strain evidence="3">Pbs3</strain>
    </source>
</reference>
<protein>
    <submittedName>
        <fullName evidence="3">Uncharacterized protein</fullName>
    </submittedName>
</protein>
<dbReference type="AlphaFoldDB" id="A0AAU9L7T7"/>
<feature type="compositionally biased region" description="Polar residues" evidence="2">
    <location>
        <begin position="73"/>
        <end position="83"/>
    </location>
</feature>
<accession>A0AAU9L7T7</accession>